<dbReference type="PATRIC" id="fig|362413.3.peg.1445"/>
<comment type="caution">
    <text evidence="2">The sequence shown here is derived from an EMBL/GenBank/DDBJ whole genome shotgun (WGS) entry which is preliminary data.</text>
</comment>
<accession>A0A0Q0RSW6</accession>
<dbReference type="STRING" id="362413.RC62_1484"/>
<keyword evidence="1" id="KW-0732">Signal</keyword>
<protein>
    <recommendedName>
        <fullName evidence="4">Fn3-like domain-containing protein</fullName>
    </recommendedName>
</protein>
<dbReference type="EMBL" id="JRLF01000012">
    <property type="protein sequence ID" value="KQB39790.1"/>
    <property type="molecule type" value="Genomic_DNA"/>
</dbReference>
<evidence type="ECO:0000256" key="1">
    <source>
        <dbReference type="SAM" id="SignalP"/>
    </source>
</evidence>
<feature type="signal peptide" evidence="1">
    <location>
        <begin position="1"/>
        <end position="46"/>
    </location>
</feature>
<evidence type="ECO:0000313" key="2">
    <source>
        <dbReference type="EMBL" id="KQB39790.1"/>
    </source>
</evidence>
<dbReference type="Proteomes" id="UP000050443">
    <property type="component" value="Unassembled WGS sequence"/>
</dbReference>
<organism evidence="2 3">
    <name type="scientific">Flavobacterium aquidurense</name>
    <dbReference type="NCBI Taxonomy" id="362413"/>
    <lineage>
        <taxon>Bacteria</taxon>
        <taxon>Pseudomonadati</taxon>
        <taxon>Bacteroidota</taxon>
        <taxon>Flavobacteriia</taxon>
        <taxon>Flavobacteriales</taxon>
        <taxon>Flavobacteriaceae</taxon>
        <taxon>Flavobacterium</taxon>
    </lineage>
</organism>
<dbReference type="OrthoDB" id="1356197at2"/>
<proteinExistence type="predicted"/>
<dbReference type="AlphaFoldDB" id="A0A0Q0RSW6"/>
<gene>
    <name evidence="2" type="ORF">RC62_1484</name>
</gene>
<evidence type="ECO:0000313" key="3">
    <source>
        <dbReference type="Proteomes" id="UP000050443"/>
    </source>
</evidence>
<reference evidence="2 3" key="1">
    <citation type="submission" date="2014-09" db="EMBL/GenBank/DDBJ databases">
        <title>Genome sequence of Flavobacterium aquidurense RC62.</title>
        <authorList>
            <person name="Kim J.F."/>
            <person name="Kwak M.-J."/>
        </authorList>
    </citation>
    <scope>NUCLEOTIDE SEQUENCE [LARGE SCALE GENOMIC DNA]</scope>
    <source>
        <strain evidence="2 3">RC62</strain>
    </source>
</reference>
<feature type="chain" id="PRO_5006183613" description="Fn3-like domain-containing protein" evidence="1">
    <location>
        <begin position="47"/>
        <end position="183"/>
    </location>
</feature>
<sequence>MRTKTTLEKAVKFVNNCKFIFSFKKNIFRRNLFCLSLFLVTTISFAQSVSCNATLVVENNGNIRSTPLEGTYYAMILTNNSSSTDTFILSNKNINSSCTNTDGSSTTGNVTISTDFIDSERNSLNEITLNPGQSKSFYIHVTVPAGTSIQKWSCDQITATSKNCINYTVDTVLHTYIINPVND</sequence>
<name>A0A0Q0RSW6_9FLAO</name>
<evidence type="ECO:0008006" key="4">
    <source>
        <dbReference type="Google" id="ProtNLM"/>
    </source>
</evidence>